<sequence>MTAYLITIFLSLLVAVAELFTKFQDEPFDVIRKWPALLYLFVNLLISCVCLYILTKTDIFGVAGEIDQLKAALTAGLGSTVLMRSKFLKANINGKEAAIGPEFIINVFLETLEKSIDRNRAMERKKMVEECMADIDFYKTKDYVVTTILASSQIDSPETARELINSTTEIAESPMEDTDKSYALGYLILDNMGEKFLKTLFHDGNRDRFTR</sequence>
<evidence type="ECO:0000313" key="3">
    <source>
        <dbReference type="Proteomes" id="UP000663722"/>
    </source>
</evidence>
<keyword evidence="1" id="KW-0812">Transmembrane</keyword>
<evidence type="ECO:0000313" key="2">
    <source>
        <dbReference type="EMBL" id="QTA85215.1"/>
    </source>
</evidence>
<dbReference type="KEGG" id="dmm:dnm_012200"/>
<reference evidence="2" key="1">
    <citation type="journal article" date="2021" name="Microb. Physiol.">
        <title>Proteogenomic Insights into the Physiology of Marine, Sulfate-Reducing, Filamentous Desulfonema limicola and Desulfonema magnum.</title>
        <authorList>
            <person name="Schnaars V."/>
            <person name="Wohlbrand L."/>
            <person name="Scheve S."/>
            <person name="Hinrichs C."/>
            <person name="Reinhardt R."/>
            <person name="Rabus R."/>
        </authorList>
    </citation>
    <scope>NUCLEOTIDE SEQUENCE</scope>
    <source>
        <strain evidence="2">4be13</strain>
    </source>
</reference>
<accession>A0A975GL52</accession>
<keyword evidence="1" id="KW-0472">Membrane</keyword>
<dbReference type="RefSeq" id="WP_207681357.1">
    <property type="nucleotide sequence ID" value="NZ_CP061800.1"/>
</dbReference>
<feature type="transmembrane region" description="Helical" evidence="1">
    <location>
        <begin position="36"/>
        <end position="54"/>
    </location>
</feature>
<dbReference type="Proteomes" id="UP000663722">
    <property type="component" value="Chromosome"/>
</dbReference>
<gene>
    <name evidence="2" type="ORF">dnm_012200</name>
</gene>
<name>A0A975GL52_9BACT</name>
<protein>
    <submittedName>
        <fullName evidence="2">Uncharacterized protein</fullName>
    </submittedName>
</protein>
<keyword evidence="1" id="KW-1133">Transmembrane helix</keyword>
<proteinExistence type="predicted"/>
<keyword evidence="3" id="KW-1185">Reference proteome</keyword>
<organism evidence="2 3">
    <name type="scientific">Desulfonema magnum</name>
    <dbReference type="NCBI Taxonomy" id="45655"/>
    <lineage>
        <taxon>Bacteria</taxon>
        <taxon>Pseudomonadati</taxon>
        <taxon>Thermodesulfobacteriota</taxon>
        <taxon>Desulfobacteria</taxon>
        <taxon>Desulfobacterales</taxon>
        <taxon>Desulfococcaceae</taxon>
        <taxon>Desulfonema</taxon>
    </lineage>
</organism>
<evidence type="ECO:0000256" key="1">
    <source>
        <dbReference type="SAM" id="Phobius"/>
    </source>
</evidence>
<dbReference type="EMBL" id="CP061800">
    <property type="protein sequence ID" value="QTA85215.1"/>
    <property type="molecule type" value="Genomic_DNA"/>
</dbReference>
<dbReference type="AlphaFoldDB" id="A0A975GL52"/>